<evidence type="ECO:0000313" key="8">
    <source>
        <dbReference type="Proteomes" id="UP000273828"/>
    </source>
</evidence>
<organism evidence="7 8">
    <name type="scientific">Natrarchaeobius halalkaliphilus</name>
    <dbReference type="NCBI Taxonomy" id="1679091"/>
    <lineage>
        <taxon>Archaea</taxon>
        <taxon>Methanobacteriati</taxon>
        <taxon>Methanobacteriota</taxon>
        <taxon>Stenosarchaea group</taxon>
        <taxon>Halobacteria</taxon>
        <taxon>Halobacteriales</taxon>
        <taxon>Natrialbaceae</taxon>
        <taxon>Natrarchaeobius</taxon>
    </lineage>
</organism>
<evidence type="ECO:0000256" key="3">
    <source>
        <dbReference type="ARBA" id="ARBA00022741"/>
    </source>
</evidence>
<dbReference type="InterPro" id="IPR027417">
    <property type="entry name" value="P-loop_NTPase"/>
</dbReference>
<protein>
    <submittedName>
        <fullName evidence="7">ATP-binding cassette domain-containing protein</fullName>
    </submittedName>
</protein>
<evidence type="ECO:0000259" key="6">
    <source>
        <dbReference type="PROSITE" id="PS50893"/>
    </source>
</evidence>
<sequence length="458" mass="50003">MSERDDALIRAEGVEKRYSTASGFLERLFRTGETVPAVDGVDLAVRSGETLGVVGESGCGKTTLGQVLVGLVEPTAGTVTYRDIDVTAPSRVERRTLRQDVQYVFQNPTASLDPRLPVDDLVREPLAVHDVVPGRRRGDRVGELLEIVGLDRSHAGRYPDELSGGQRQRVAIARALAVEPELLVLDEPVSALDAAEQARVLNLLADLQAAFELSYLFISHDLAVVEHVSDRIAVMYLGRIVERGPTGTLFDGDVHPYTEALLSAIPEPDPRWQGERIILEGDVPSPTDPPSGCRFHTRCPKVIPPTALDLEPETFRGVMRLRSRLERIEDADDFRESVHTSSTDAGEKAISTAIRERDAIPSTLRDSSAEEALSAALESIAAGDLEAARGRLASTFETPCESEEPALRPSTGSTSRGVPDRNDCRRDETGETHLVACHRFDDEFDDRSGKRPNSEASK</sequence>
<keyword evidence="4 7" id="KW-0067">ATP-binding</keyword>
<dbReference type="NCBIfam" id="TIGR01727">
    <property type="entry name" value="oligo_HPY"/>
    <property type="match status" value="1"/>
</dbReference>
<dbReference type="FunFam" id="3.40.50.300:FF:000016">
    <property type="entry name" value="Oligopeptide ABC transporter ATP-binding component"/>
    <property type="match status" value="1"/>
</dbReference>
<dbReference type="SMART" id="SM00382">
    <property type="entry name" value="AAA"/>
    <property type="match status" value="1"/>
</dbReference>
<evidence type="ECO:0000256" key="1">
    <source>
        <dbReference type="ARBA" id="ARBA00005417"/>
    </source>
</evidence>
<keyword evidence="3" id="KW-0547">Nucleotide-binding</keyword>
<evidence type="ECO:0000256" key="2">
    <source>
        <dbReference type="ARBA" id="ARBA00022448"/>
    </source>
</evidence>
<dbReference type="PANTHER" id="PTHR43776:SF7">
    <property type="entry name" value="D,D-DIPEPTIDE TRANSPORT ATP-BINDING PROTEIN DDPF-RELATED"/>
    <property type="match status" value="1"/>
</dbReference>
<dbReference type="Pfam" id="PF08352">
    <property type="entry name" value="oligo_HPY"/>
    <property type="match status" value="1"/>
</dbReference>
<dbReference type="GO" id="GO:0055085">
    <property type="term" value="P:transmembrane transport"/>
    <property type="evidence" value="ECO:0007669"/>
    <property type="project" value="UniProtKB-ARBA"/>
</dbReference>
<feature type="compositionally biased region" description="Basic and acidic residues" evidence="5">
    <location>
        <begin position="438"/>
        <end position="458"/>
    </location>
</feature>
<evidence type="ECO:0000256" key="5">
    <source>
        <dbReference type="SAM" id="MobiDB-lite"/>
    </source>
</evidence>
<feature type="domain" description="ABC transporter" evidence="6">
    <location>
        <begin position="9"/>
        <end position="262"/>
    </location>
</feature>
<dbReference type="OrthoDB" id="18209at2157"/>
<dbReference type="GO" id="GO:0005524">
    <property type="term" value="F:ATP binding"/>
    <property type="evidence" value="ECO:0007669"/>
    <property type="project" value="UniProtKB-KW"/>
</dbReference>
<feature type="region of interest" description="Disordered" evidence="5">
    <location>
        <begin position="396"/>
        <end position="458"/>
    </location>
</feature>
<dbReference type="InterPro" id="IPR003593">
    <property type="entry name" value="AAA+_ATPase"/>
</dbReference>
<dbReference type="RefSeq" id="WP_124176736.1">
    <property type="nucleotide sequence ID" value="NZ_REFY01000001.1"/>
</dbReference>
<comment type="caution">
    <text evidence="7">The sequence shown here is derived from an EMBL/GenBank/DDBJ whole genome shotgun (WGS) entry which is preliminary data.</text>
</comment>
<dbReference type="PROSITE" id="PS00211">
    <property type="entry name" value="ABC_TRANSPORTER_1"/>
    <property type="match status" value="1"/>
</dbReference>
<dbReference type="InterPro" id="IPR003439">
    <property type="entry name" value="ABC_transporter-like_ATP-bd"/>
</dbReference>
<dbReference type="GO" id="GO:0015833">
    <property type="term" value="P:peptide transport"/>
    <property type="evidence" value="ECO:0007669"/>
    <property type="project" value="InterPro"/>
</dbReference>
<dbReference type="AlphaFoldDB" id="A0A3N6P9E8"/>
<dbReference type="GO" id="GO:0016887">
    <property type="term" value="F:ATP hydrolysis activity"/>
    <property type="evidence" value="ECO:0007669"/>
    <property type="project" value="InterPro"/>
</dbReference>
<dbReference type="InterPro" id="IPR017871">
    <property type="entry name" value="ABC_transporter-like_CS"/>
</dbReference>
<dbReference type="InterPro" id="IPR050319">
    <property type="entry name" value="ABC_transp_ATP-bind"/>
</dbReference>
<gene>
    <name evidence="7" type="ORF">EA462_01120</name>
</gene>
<name>A0A3N6P9E8_9EURY</name>
<dbReference type="Pfam" id="PF00005">
    <property type="entry name" value="ABC_tran"/>
    <property type="match status" value="1"/>
</dbReference>
<dbReference type="PROSITE" id="PS50893">
    <property type="entry name" value="ABC_TRANSPORTER_2"/>
    <property type="match status" value="1"/>
</dbReference>
<accession>A0A3N6P9E8</accession>
<dbReference type="PANTHER" id="PTHR43776">
    <property type="entry name" value="TRANSPORT ATP-BINDING PROTEIN"/>
    <property type="match status" value="1"/>
</dbReference>
<reference evidence="7 8" key="1">
    <citation type="submission" date="2018-10" db="EMBL/GenBank/DDBJ databases">
        <title>Natrarchaeobius chitinivorans gen. nov., sp. nov., and Natrarchaeobius haloalkaliphilus sp. nov., alkaliphilic, chitin-utilizing haloarchaea from hypersaline alkaline lakes.</title>
        <authorList>
            <person name="Sorokin D.Y."/>
            <person name="Elcheninov A.G."/>
            <person name="Kostrikina N.A."/>
            <person name="Bale N.J."/>
            <person name="Sinninghe Damste J.S."/>
            <person name="Khijniak T.V."/>
            <person name="Kublanov I.V."/>
            <person name="Toshchakov S.V."/>
        </authorList>
    </citation>
    <scope>NUCLEOTIDE SEQUENCE [LARGE SCALE GENOMIC DNA]</scope>
    <source>
        <strain evidence="7 8">AArcht-Sl</strain>
    </source>
</reference>
<keyword evidence="8" id="KW-1185">Reference proteome</keyword>
<dbReference type="InterPro" id="IPR013563">
    <property type="entry name" value="Oligopep_ABC_C"/>
</dbReference>
<dbReference type="Proteomes" id="UP000273828">
    <property type="component" value="Unassembled WGS sequence"/>
</dbReference>
<keyword evidence="2" id="KW-0813">Transport</keyword>
<comment type="similarity">
    <text evidence="1">Belongs to the ABC transporter superfamily.</text>
</comment>
<dbReference type="SUPFAM" id="SSF52540">
    <property type="entry name" value="P-loop containing nucleoside triphosphate hydrolases"/>
    <property type="match status" value="1"/>
</dbReference>
<dbReference type="Gene3D" id="3.40.50.300">
    <property type="entry name" value="P-loop containing nucleotide triphosphate hydrolases"/>
    <property type="match status" value="1"/>
</dbReference>
<feature type="compositionally biased region" description="Basic and acidic residues" evidence="5">
    <location>
        <begin position="418"/>
        <end position="431"/>
    </location>
</feature>
<proteinExistence type="inferred from homology"/>
<dbReference type="CDD" id="cd03257">
    <property type="entry name" value="ABC_NikE_OppD_transporters"/>
    <property type="match status" value="1"/>
</dbReference>
<dbReference type="EMBL" id="REFY01000001">
    <property type="protein sequence ID" value="RQG92855.1"/>
    <property type="molecule type" value="Genomic_DNA"/>
</dbReference>
<evidence type="ECO:0000313" key="7">
    <source>
        <dbReference type="EMBL" id="RQG92855.1"/>
    </source>
</evidence>
<evidence type="ECO:0000256" key="4">
    <source>
        <dbReference type="ARBA" id="ARBA00022840"/>
    </source>
</evidence>